<evidence type="ECO:0000313" key="3">
    <source>
        <dbReference type="Proteomes" id="UP000266669"/>
    </source>
</evidence>
<dbReference type="RefSeq" id="WP_118981257.1">
    <property type="nucleotide sequence ID" value="NZ_QHCS01000001.1"/>
</dbReference>
<name>A0A8B3CYI6_9LEPT</name>
<proteinExistence type="predicted"/>
<reference evidence="3" key="1">
    <citation type="submission" date="2018-05" db="EMBL/GenBank/DDBJ databases">
        <title>Leptospira yasudae sp. nov. and Leptospira stimsonii sp. nov., two pathogenic species of the genus Leptospira isolated from environmental sources.</title>
        <authorList>
            <person name="Casanovas-Massana A."/>
            <person name="Hamond C."/>
            <person name="Santos L.A."/>
            <person name="Hacker K.P."/>
            <person name="Balassiano I."/>
            <person name="Medeiros M.A."/>
            <person name="Reis M.G."/>
            <person name="Ko A.I."/>
            <person name="Wunder E.A."/>
        </authorList>
    </citation>
    <scope>NUCLEOTIDE SEQUENCE [LARGE SCALE GENOMIC DNA]</scope>
    <source>
        <strain evidence="3">AMB6-RJ</strain>
    </source>
</reference>
<evidence type="ECO:0000256" key="1">
    <source>
        <dbReference type="SAM" id="SignalP"/>
    </source>
</evidence>
<dbReference type="Proteomes" id="UP000266669">
    <property type="component" value="Unassembled WGS sequence"/>
</dbReference>
<keyword evidence="1" id="KW-0732">Signal</keyword>
<dbReference type="NCBIfam" id="NF047530">
    <property type="entry name" value="SrpBC"/>
    <property type="match status" value="1"/>
</dbReference>
<gene>
    <name evidence="2" type="ORF">DLM78_07485</name>
</gene>
<evidence type="ECO:0008006" key="4">
    <source>
        <dbReference type="Google" id="ProtNLM"/>
    </source>
</evidence>
<comment type="caution">
    <text evidence="2">The sequence shown here is derived from an EMBL/GenBank/DDBJ whole genome shotgun (WGS) entry which is preliminary data.</text>
</comment>
<organism evidence="2 3">
    <name type="scientific">Leptospira stimsonii</name>
    <dbReference type="NCBI Taxonomy" id="2202203"/>
    <lineage>
        <taxon>Bacteria</taxon>
        <taxon>Pseudomonadati</taxon>
        <taxon>Spirochaetota</taxon>
        <taxon>Spirochaetia</taxon>
        <taxon>Leptospirales</taxon>
        <taxon>Leptospiraceae</taxon>
        <taxon>Leptospira</taxon>
    </lineage>
</organism>
<dbReference type="AlphaFoldDB" id="A0A8B3CYI6"/>
<accession>A0A8B3CYI6</accession>
<evidence type="ECO:0000313" key="2">
    <source>
        <dbReference type="EMBL" id="RHX88750.1"/>
    </source>
</evidence>
<feature type="signal peptide" evidence="1">
    <location>
        <begin position="1"/>
        <end position="21"/>
    </location>
</feature>
<feature type="chain" id="PRO_5032977375" description="Lipoprotein" evidence="1">
    <location>
        <begin position="22"/>
        <end position="241"/>
    </location>
</feature>
<sequence>MLIKKISVALLLALFITQCDGKGNHSSNDQNLLLLAAIAPKDPGISGLFASINAMRAGGGGGGGAGAYSNAGISPLAQFSQSQPCPKGGNFSIDGDLNASIVGTDTHLQFTATKFTYANCSVFAPKIDNATDQSSSQVTLDGEIVEDIDMTQSAFVRAGNDVSFTTSGTSRLRSSNYKVNGYLFPTFDVTFTYNNTKYTFENAIDLDNAYVVIEETVHASGTIGTQSVNSDYSYKVRYKFR</sequence>
<protein>
    <recommendedName>
        <fullName evidence="4">Lipoprotein</fullName>
    </recommendedName>
</protein>
<dbReference type="EMBL" id="QHCS01000001">
    <property type="protein sequence ID" value="RHX88750.1"/>
    <property type="molecule type" value="Genomic_DNA"/>
</dbReference>